<feature type="chain" id="PRO_5044702819" evidence="2">
    <location>
        <begin position="20"/>
        <end position="300"/>
    </location>
</feature>
<evidence type="ECO:0000259" key="3">
    <source>
        <dbReference type="PROSITE" id="PS50041"/>
    </source>
</evidence>
<dbReference type="Gene3D" id="3.10.100.10">
    <property type="entry name" value="Mannose-Binding Protein A, subunit A"/>
    <property type="match status" value="1"/>
</dbReference>
<feature type="region of interest" description="Disordered" evidence="1">
    <location>
        <begin position="234"/>
        <end position="262"/>
    </location>
</feature>
<feature type="domain" description="C-type lectin" evidence="3">
    <location>
        <begin position="59"/>
        <end position="215"/>
    </location>
</feature>
<dbReference type="PROSITE" id="PS50041">
    <property type="entry name" value="C_TYPE_LECTIN_2"/>
    <property type="match status" value="1"/>
</dbReference>
<keyword evidence="2" id="KW-0732">Signal</keyword>
<proteinExistence type="predicted"/>
<sequence>MYILRLVVLSLLIILEGRGNSSNPCVCINSKEKQSFLKRIRRLEEAARRGNCPSGFIRYSRYCYLFVMAERSRSHWGGAKEYCREKGANLVTLDGSNQERFITNYFKTNFKNKEEEYKLFTGLIFTDQKALFPFDPLQGHQDNRGTSLEGDSLRWSSTQAAVNNTNVHSVSLTKGPVAKWSPPKIQGHIIIGPEYLSCVVLKWNVDHFDWRFNSCWEEKLQFICEARLGKHKKRKSKKRPKRDADDKSSPFGNTDDDISEHLLDSDTYEADEDFVWMDDIDDILDEDADMEISDLEDDTD</sequence>
<accession>A0A9W3AJF0</accession>
<dbReference type="GeneID" id="106060776"/>
<keyword evidence="4" id="KW-1185">Reference proteome</keyword>
<dbReference type="SMART" id="SM00034">
    <property type="entry name" value="CLECT"/>
    <property type="match status" value="1"/>
</dbReference>
<name>A0A9W3AJF0_BIOGL</name>
<protein>
    <submittedName>
        <fullName evidence="5 6">Uncharacterized protein LOC106060776</fullName>
    </submittedName>
</protein>
<evidence type="ECO:0000313" key="6">
    <source>
        <dbReference type="RefSeq" id="XP_055887407.1"/>
    </source>
</evidence>
<dbReference type="OMA" id="RETHWIE"/>
<dbReference type="PANTHER" id="PTHR45710">
    <property type="entry name" value="C-TYPE LECTIN DOMAIN-CONTAINING PROTEIN 180"/>
    <property type="match status" value="1"/>
</dbReference>
<dbReference type="Proteomes" id="UP001165740">
    <property type="component" value="Chromosome 1"/>
</dbReference>
<dbReference type="InterPro" id="IPR016186">
    <property type="entry name" value="C-type_lectin-like/link_sf"/>
</dbReference>
<evidence type="ECO:0000256" key="1">
    <source>
        <dbReference type="SAM" id="MobiDB-lite"/>
    </source>
</evidence>
<dbReference type="RefSeq" id="XP_055887402.1">
    <property type="nucleotide sequence ID" value="XM_056031427.1"/>
</dbReference>
<evidence type="ECO:0000313" key="5">
    <source>
        <dbReference type="RefSeq" id="XP_055887402.1"/>
    </source>
</evidence>
<dbReference type="CDD" id="cd00037">
    <property type="entry name" value="CLECT"/>
    <property type="match status" value="1"/>
</dbReference>
<dbReference type="InterPro" id="IPR001304">
    <property type="entry name" value="C-type_lectin-like"/>
</dbReference>
<reference evidence="5 6" key="1">
    <citation type="submission" date="2025-04" db="UniProtKB">
        <authorList>
            <consortium name="RefSeq"/>
        </authorList>
    </citation>
    <scope>IDENTIFICATION</scope>
</reference>
<dbReference type="RefSeq" id="XP_055887407.1">
    <property type="nucleotide sequence ID" value="XM_056031432.1"/>
</dbReference>
<dbReference type="OrthoDB" id="6140281at2759"/>
<evidence type="ECO:0000313" key="4">
    <source>
        <dbReference type="Proteomes" id="UP001165740"/>
    </source>
</evidence>
<dbReference type="SUPFAM" id="SSF56436">
    <property type="entry name" value="C-type lectin-like"/>
    <property type="match status" value="1"/>
</dbReference>
<dbReference type="AlphaFoldDB" id="A0A9W3AJF0"/>
<dbReference type="InterPro" id="IPR050828">
    <property type="entry name" value="C-type_lectin/matrix_domain"/>
</dbReference>
<gene>
    <name evidence="5 6" type="primary">LOC106060776</name>
</gene>
<dbReference type="PANTHER" id="PTHR45710:SF36">
    <property type="entry name" value="C-TYPE LECTIN DOMAIN-CONTAINING PROTEIN"/>
    <property type="match status" value="1"/>
</dbReference>
<feature type="signal peptide" evidence="2">
    <location>
        <begin position="1"/>
        <end position="19"/>
    </location>
</feature>
<dbReference type="InterPro" id="IPR016187">
    <property type="entry name" value="CTDL_fold"/>
</dbReference>
<evidence type="ECO:0000256" key="2">
    <source>
        <dbReference type="SAM" id="SignalP"/>
    </source>
</evidence>
<organism evidence="4 6">
    <name type="scientific">Biomphalaria glabrata</name>
    <name type="common">Bloodfluke planorb</name>
    <name type="synonym">Freshwater snail</name>
    <dbReference type="NCBI Taxonomy" id="6526"/>
    <lineage>
        <taxon>Eukaryota</taxon>
        <taxon>Metazoa</taxon>
        <taxon>Spiralia</taxon>
        <taxon>Lophotrochozoa</taxon>
        <taxon>Mollusca</taxon>
        <taxon>Gastropoda</taxon>
        <taxon>Heterobranchia</taxon>
        <taxon>Euthyneura</taxon>
        <taxon>Panpulmonata</taxon>
        <taxon>Hygrophila</taxon>
        <taxon>Lymnaeoidea</taxon>
        <taxon>Planorbidae</taxon>
        <taxon>Biomphalaria</taxon>
    </lineage>
</organism>